<evidence type="ECO:0000259" key="1">
    <source>
        <dbReference type="PROSITE" id="PS51767"/>
    </source>
</evidence>
<keyword evidence="3" id="KW-1185">Reference proteome</keyword>
<dbReference type="Gene3D" id="2.40.70.10">
    <property type="entry name" value="Acid Proteases"/>
    <property type="match status" value="1"/>
</dbReference>
<dbReference type="EMBL" id="JAYKXN010000008">
    <property type="protein sequence ID" value="KAK7265557.1"/>
    <property type="molecule type" value="Genomic_DNA"/>
</dbReference>
<dbReference type="PROSITE" id="PS51767">
    <property type="entry name" value="PEPTIDASE_A1"/>
    <property type="match status" value="1"/>
</dbReference>
<organism evidence="2 3">
    <name type="scientific">Clitoria ternatea</name>
    <name type="common">Butterfly pea</name>
    <dbReference type="NCBI Taxonomy" id="43366"/>
    <lineage>
        <taxon>Eukaryota</taxon>
        <taxon>Viridiplantae</taxon>
        <taxon>Streptophyta</taxon>
        <taxon>Embryophyta</taxon>
        <taxon>Tracheophyta</taxon>
        <taxon>Spermatophyta</taxon>
        <taxon>Magnoliopsida</taxon>
        <taxon>eudicotyledons</taxon>
        <taxon>Gunneridae</taxon>
        <taxon>Pentapetalae</taxon>
        <taxon>rosids</taxon>
        <taxon>fabids</taxon>
        <taxon>Fabales</taxon>
        <taxon>Fabaceae</taxon>
        <taxon>Papilionoideae</taxon>
        <taxon>50 kb inversion clade</taxon>
        <taxon>NPAAA clade</taxon>
        <taxon>indigoferoid/millettioid clade</taxon>
        <taxon>Phaseoleae</taxon>
        <taxon>Clitoria</taxon>
    </lineage>
</organism>
<dbReference type="Proteomes" id="UP001359559">
    <property type="component" value="Unassembled WGS sequence"/>
</dbReference>
<feature type="domain" description="Peptidase A1" evidence="1">
    <location>
        <begin position="15"/>
        <end position="114"/>
    </location>
</feature>
<evidence type="ECO:0000313" key="2">
    <source>
        <dbReference type="EMBL" id="KAK7265557.1"/>
    </source>
</evidence>
<evidence type="ECO:0000313" key="3">
    <source>
        <dbReference type="Proteomes" id="UP001359559"/>
    </source>
</evidence>
<comment type="caution">
    <text evidence="2">The sequence shown here is derived from an EMBL/GenBank/DDBJ whole genome shotgun (WGS) entry which is preliminary data.</text>
</comment>
<proteinExistence type="predicted"/>
<dbReference type="InterPro" id="IPR033121">
    <property type="entry name" value="PEPTIDASE_A1"/>
</dbReference>
<reference evidence="2 3" key="1">
    <citation type="submission" date="2024-01" db="EMBL/GenBank/DDBJ databases">
        <title>The genomes of 5 underutilized Papilionoideae crops provide insights into root nodulation and disease resistance.</title>
        <authorList>
            <person name="Yuan L."/>
        </authorList>
    </citation>
    <scope>NUCLEOTIDE SEQUENCE [LARGE SCALE GENOMIC DNA]</scope>
    <source>
        <strain evidence="2">LY-2023</strain>
        <tissue evidence="2">Leaf</tissue>
    </source>
</reference>
<dbReference type="InterPro" id="IPR021109">
    <property type="entry name" value="Peptidase_aspartic_dom_sf"/>
</dbReference>
<sequence length="114" mass="13163">MQSQLHNDLLRNRYYSMWLWIGTPPQRFALVVDTRGIVTYVPCFTCQQCGNHQILARMGVALLSEPVTEIIVITICFVMVCDGDMVNKLHFGTKAMIQIYKSLYRTHFLGFTGW</sequence>
<name>A0AAN9EXT0_CLITE</name>
<dbReference type="AlphaFoldDB" id="A0AAN9EXT0"/>
<gene>
    <name evidence="2" type="ORF">RJT34_33177</name>
</gene>
<accession>A0AAN9EXT0</accession>
<dbReference type="SUPFAM" id="SSF50630">
    <property type="entry name" value="Acid proteases"/>
    <property type="match status" value="1"/>
</dbReference>
<protein>
    <recommendedName>
        <fullName evidence="1">Peptidase A1 domain-containing protein</fullName>
    </recommendedName>
</protein>